<evidence type="ECO:0000313" key="2">
    <source>
        <dbReference type="EMBL" id="KAK8507030.1"/>
    </source>
</evidence>
<reference evidence="2 3" key="1">
    <citation type="journal article" date="2024" name="G3 (Bethesda)">
        <title>Genome assembly of Hibiscus sabdariffa L. provides insights into metabolisms of medicinal natural products.</title>
        <authorList>
            <person name="Kim T."/>
        </authorList>
    </citation>
    <scope>NUCLEOTIDE SEQUENCE [LARGE SCALE GENOMIC DNA]</scope>
    <source>
        <strain evidence="2">TK-2024</strain>
        <tissue evidence="2">Old leaves</tissue>
    </source>
</reference>
<evidence type="ECO:0000256" key="1">
    <source>
        <dbReference type="SAM" id="MobiDB-lite"/>
    </source>
</evidence>
<accession>A0ABR2BIP8</accession>
<organism evidence="2 3">
    <name type="scientific">Hibiscus sabdariffa</name>
    <name type="common">roselle</name>
    <dbReference type="NCBI Taxonomy" id="183260"/>
    <lineage>
        <taxon>Eukaryota</taxon>
        <taxon>Viridiplantae</taxon>
        <taxon>Streptophyta</taxon>
        <taxon>Embryophyta</taxon>
        <taxon>Tracheophyta</taxon>
        <taxon>Spermatophyta</taxon>
        <taxon>Magnoliopsida</taxon>
        <taxon>eudicotyledons</taxon>
        <taxon>Gunneridae</taxon>
        <taxon>Pentapetalae</taxon>
        <taxon>rosids</taxon>
        <taxon>malvids</taxon>
        <taxon>Malvales</taxon>
        <taxon>Malvaceae</taxon>
        <taxon>Malvoideae</taxon>
        <taxon>Hibiscus</taxon>
    </lineage>
</organism>
<dbReference type="EMBL" id="JBBPBM010000109">
    <property type="protein sequence ID" value="KAK8507030.1"/>
    <property type="molecule type" value="Genomic_DNA"/>
</dbReference>
<dbReference type="Proteomes" id="UP001472677">
    <property type="component" value="Unassembled WGS sequence"/>
</dbReference>
<feature type="region of interest" description="Disordered" evidence="1">
    <location>
        <begin position="72"/>
        <end position="137"/>
    </location>
</feature>
<name>A0ABR2BIP8_9ROSI</name>
<keyword evidence="3" id="KW-1185">Reference proteome</keyword>
<comment type="caution">
    <text evidence="2">The sequence shown here is derived from an EMBL/GenBank/DDBJ whole genome shotgun (WGS) entry which is preliminary data.</text>
</comment>
<gene>
    <name evidence="2" type="ORF">V6N12_008380</name>
</gene>
<proteinExistence type="predicted"/>
<feature type="compositionally biased region" description="Polar residues" evidence="1">
    <location>
        <begin position="85"/>
        <end position="94"/>
    </location>
</feature>
<protein>
    <submittedName>
        <fullName evidence="2">Uncharacterized protein</fullName>
    </submittedName>
</protein>
<feature type="compositionally biased region" description="Polar residues" evidence="1">
    <location>
        <begin position="112"/>
        <end position="135"/>
    </location>
</feature>
<evidence type="ECO:0000313" key="3">
    <source>
        <dbReference type="Proteomes" id="UP001472677"/>
    </source>
</evidence>
<sequence>MEKGGKIFISRNVVFAKHIFPFAQECSTLEGDTTNFLSKSIPFTQCASLSSDPQVLSSCDHSPVLVNNGIRSQTQQQAPPSAPTLSNEPDTNPFASLFTPDYGSEEIRDSSPHNSVEYATTGVDSTSNSPLSVATPTVPMEAAPNETWAWRQLPCMKRLKLLHLASIHL</sequence>